<accession>A0ABW0J1N9</accession>
<gene>
    <name evidence="1" type="ORF">ACFPOB_29750</name>
</gene>
<dbReference type="Pfam" id="PF09523">
    <property type="entry name" value="DUF2390"/>
    <property type="match status" value="1"/>
</dbReference>
<dbReference type="NCBIfam" id="TIGR02444">
    <property type="entry name" value="TIGR02444 family protein"/>
    <property type="match status" value="1"/>
</dbReference>
<protein>
    <submittedName>
        <fullName evidence="1">TIGR02444 family protein</fullName>
    </submittedName>
</protein>
<evidence type="ECO:0000313" key="1">
    <source>
        <dbReference type="EMBL" id="MFC5423720.1"/>
    </source>
</evidence>
<proteinExistence type="predicted"/>
<name>A0ABW0J1N9_9HYPH</name>
<comment type="caution">
    <text evidence="1">The sequence shown here is derived from an EMBL/GenBank/DDBJ whole genome shotgun (WGS) entry which is preliminary data.</text>
</comment>
<keyword evidence="2" id="KW-1185">Reference proteome</keyword>
<dbReference type="InterPro" id="IPR012659">
    <property type="entry name" value="CHP02444"/>
</dbReference>
<sequence>MNAEVACWRLIGAVYARPGVQQSCLLLQERVQADIVVLLFGGWLARCGIALSQDAAHEATALVGPWREAVVRPLRAIRVTMKSSPLMGRPEAAALRERIKADELAAERIELGLLVGWAASRWPQTGAPAADLVATNLPLCLPAAPDAAAGAALQQIMDACREAIIEYDSGINTHYLP</sequence>
<dbReference type="EMBL" id="JBHSLW010000104">
    <property type="protein sequence ID" value="MFC5423720.1"/>
    <property type="molecule type" value="Genomic_DNA"/>
</dbReference>
<evidence type="ECO:0000313" key="2">
    <source>
        <dbReference type="Proteomes" id="UP001596053"/>
    </source>
</evidence>
<reference evidence="2" key="1">
    <citation type="journal article" date="2019" name="Int. J. Syst. Evol. Microbiol.">
        <title>The Global Catalogue of Microorganisms (GCM) 10K type strain sequencing project: providing services to taxonomists for standard genome sequencing and annotation.</title>
        <authorList>
            <consortium name="The Broad Institute Genomics Platform"/>
            <consortium name="The Broad Institute Genome Sequencing Center for Infectious Disease"/>
            <person name="Wu L."/>
            <person name="Ma J."/>
        </authorList>
    </citation>
    <scope>NUCLEOTIDE SEQUENCE [LARGE SCALE GENOMIC DNA]</scope>
    <source>
        <strain evidence="2">NCAIM B.01391</strain>
    </source>
</reference>
<organism evidence="1 2">
    <name type="scientific">Bosea eneae</name>
    <dbReference type="NCBI Taxonomy" id="151454"/>
    <lineage>
        <taxon>Bacteria</taxon>
        <taxon>Pseudomonadati</taxon>
        <taxon>Pseudomonadota</taxon>
        <taxon>Alphaproteobacteria</taxon>
        <taxon>Hyphomicrobiales</taxon>
        <taxon>Boseaceae</taxon>
        <taxon>Bosea</taxon>
    </lineage>
</organism>
<dbReference type="Proteomes" id="UP001596053">
    <property type="component" value="Unassembled WGS sequence"/>
</dbReference>